<accession>A0A8D5FS05</accession>
<protein>
    <recommendedName>
        <fullName evidence="3">Delta-aminolevulinic acid dehydratase</fullName>
    </recommendedName>
</protein>
<evidence type="ECO:0000313" key="1">
    <source>
        <dbReference type="EMBL" id="BCL60654.1"/>
    </source>
</evidence>
<reference evidence="1" key="1">
    <citation type="submission" date="2020-09" db="EMBL/GenBank/DDBJ databases">
        <title>Desulfogranum mesoprofundum gen. nov., sp. nov., a novel mesophilic, sulfate-reducing chemolithoautotroph isolated from a deep-sea hydrothermal vent chimney in the Suiyo Seamount.</title>
        <authorList>
            <person name="Hashimoto Y."/>
            <person name="Nakagawa S."/>
        </authorList>
    </citation>
    <scope>NUCLEOTIDE SEQUENCE</scope>
    <source>
        <strain evidence="1">KT2</strain>
    </source>
</reference>
<evidence type="ECO:0008006" key="3">
    <source>
        <dbReference type="Google" id="ProtNLM"/>
    </source>
</evidence>
<dbReference type="KEGG" id="dbk:DGMP_13470"/>
<dbReference type="EMBL" id="AP024086">
    <property type="protein sequence ID" value="BCL60654.1"/>
    <property type="molecule type" value="Genomic_DNA"/>
</dbReference>
<dbReference type="Proteomes" id="UP000826725">
    <property type="component" value="Chromosome"/>
</dbReference>
<dbReference type="AlphaFoldDB" id="A0A8D5FS05"/>
<keyword evidence="2" id="KW-1185">Reference proteome</keyword>
<name>A0A8D5FS05_9BACT</name>
<organism evidence="1 2">
    <name type="scientific">Desulfomarina profundi</name>
    <dbReference type="NCBI Taxonomy" id="2772557"/>
    <lineage>
        <taxon>Bacteria</taxon>
        <taxon>Pseudomonadati</taxon>
        <taxon>Thermodesulfobacteriota</taxon>
        <taxon>Desulfobulbia</taxon>
        <taxon>Desulfobulbales</taxon>
        <taxon>Desulfobulbaceae</taxon>
        <taxon>Desulfomarina</taxon>
    </lineage>
</organism>
<sequence>MNRKQLYDLNMNRRKNNQILQTLLLNAKTDQYRGYNKHDGLLSPFLSRLLGGSRIPRLLAIQSLMRAPVNLRPLFGVPRSINPKGIGLFSHANLNLYAKSQKDEYRQEAENLLSWLIERGNTSFPGISWGYQYPWQDVGFFAPANFPNRVVTCWIGYAFFRAWELLGKEEYLDICKRICVFLRQSPNRIADTDTELCFSYVPDKKVTWAVMDVSALCGKLFALTGTTLNDEDLLADAARCMNWVINRQTPYHAWYYTDPPGDSHITHDNYHSGIILDCIADYMMTTGTDNFREQYLNGLEFYENNLFCENGAPKWMNNRVTPYDIHGAAQGIITFSIASRFNSSSLKKAEQILTWTLKNLYNHKTGNFWYQKNKIYTKKFTLLRWCNAWMARAISEFLATTGKTDNG</sequence>
<evidence type="ECO:0000313" key="2">
    <source>
        <dbReference type="Proteomes" id="UP000826725"/>
    </source>
</evidence>
<gene>
    <name evidence="1" type="ORF">DGMP_13470</name>
</gene>
<proteinExistence type="predicted"/>